<dbReference type="EMBL" id="JAWDJW010000038">
    <property type="protein sequence ID" value="KAK3081911.1"/>
    <property type="molecule type" value="Genomic_DNA"/>
</dbReference>
<accession>A0ACC3DZ84</accession>
<comment type="caution">
    <text evidence="1">The sequence shown here is derived from an EMBL/GenBank/DDBJ whole genome shotgun (WGS) entry which is preliminary data.</text>
</comment>
<reference evidence="1" key="1">
    <citation type="submission" date="2024-09" db="EMBL/GenBank/DDBJ databases">
        <title>Black Yeasts Isolated from many extreme environments.</title>
        <authorList>
            <person name="Coleine C."/>
            <person name="Stajich J.E."/>
            <person name="Selbmann L."/>
        </authorList>
    </citation>
    <scope>NUCLEOTIDE SEQUENCE</scope>
    <source>
        <strain evidence="1">CCFEE 5737</strain>
    </source>
</reference>
<proteinExistence type="predicted"/>
<organism evidence="1 2">
    <name type="scientific">Coniosporium uncinatum</name>
    <dbReference type="NCBI Taxonomy" id="93489"/>
    <lineage>
        <taxon>Eukaryota</taxon>
        <taxon>Fungi</taxon>
        <taxon>Dikarya</taxon>
        <taxon>Ascomycota</taxon>
        <taxon>Pezizomycotina</taxon>
        <taxon>Dothideomycetes</taxon>
        <taxon>Dothideomycetes incertae sedis</taxon>
        <taxon>Coniosporium</taxon>
    </lineage>
</organism>
<keyword evidence="2" id="KW-1185">Reference proteome</keyword>
<name>A0ACC3DZ84_9PEZI</name>
<evidence type="ECO:0000313" key="2">
    <source>
        <dbReference type="Proteomes" id="UP001186974"/>
    </source>
</evidence>
<evidence type="ECO:0000313" key="1">
    <source>
        <dbReference type="EMBL" id="KAK3081911.1"/>
    </source>
</evidence>
<dbReference type="Proteomes" id="UP001186974">
    <property type="component" value="Unassembled WGS sequence"/>
</dbReference>
<sequence length="375" mass="43204">MAYQRVWSNGWIYLQLPDSFEAWFEPEYMVDQYEWCKGQWHSTQYEPGGTSIPIEFSEIPQGATLAYIVQHHGKMYYTHRVNDGQDIDPRKYIPGNERDLDARSSAMVDSPMALATEGPQCPTPIVVSEHEDNPTGHQFDNLDDRTLQTNVPASQMPFNRAVTTTNIHQKPGPLSALEMVSSSKPQASERHPRYIIPTGDWLLLWRYLCDRKPWSDAKGPKNVAIGWRFTRTPEMDMDLWIAVLFNFCAKGVAEIADHIKARHTLRNKEQQFVNRSSRIRECVRYRLEDFKVKGSPYSSTTHEPILRLGLSHRAEWDGKDLRSDDNRLLKATMKEALAIVLDTVPSPAIVDSQRLGEFKVKEWDAWTYSYGYGYT</sequence>
<gene>
    <name evidence="1" type="ORF">LTS18_012602</name>
</gene>
<protein>
    <submittedName>
        <fullName evidence="1">Uncharacterized protein</fullName>
    </submittedName>
</protein>